<dbReference type="Pfam" id="PF00226">
    <property type="entry name" value="DnaJ"/>
    <property type="match status" value="1"/>
</dbReference>
<evidence type="ECO:0000313" key="3">
    <source>
        <dbReference type="EMBL" id="KAL0075267.1"/>
    </source>
</evidence>
<feature type="region of interest" description="Disordered" evidence="1">
    <location>
        <begin position="207"/>
        <end position="247"/>
    </location>
</feature>
<proteinExistence type="predicted"/>
<dbReference type="PROSITE" id="PS50076">
    <property type="entry name" value="DNAJ_2"/>
    <property type="match status" value="1"/>
</dbReference>
<feature type="compositionally biased region" description="Basic residues" evidence="1">
    <location>
        <begin position="234"/>
        <end position="247"/>
    </location>
</feature>
<dbReference type="SMART" id="SM00271">
    <property type="entry name" value="DnaJ"/>
    <property type="match status" value="1"/>
</dbReference>
<evidence type="ECO:0000313" key="4">
    <source>
        <dbReference type="Proteomes" id="UP001448207"/>
    </source>
</evidence>
<dbReference type="InterPro" id="IPR001623">
    <property type="entry name" value="DnaJ_domain"/>
</dbReference>
<accession>A0ABR3AJ41</accession>
<dbReference type="Proteomes" id="UP001448207">
    <property type="component" value="Unassembled WGS sequence"/>
</dbReference>
<dbReference type="CDD" id="cd06257">
    <property type="entry name" value="DnaJ"/>
    <property type="match status" value="1"/>
</dbReference>
<dbReference type="SUPFAM" id="SSF46565">
    <property type="entry name" value="Chaperone J-domain"/>
    <property type="match status" value="1"/>
</dbReference>
<sequence length="247" mass="28598">MADPTPATSKLNTAPLETDLDLDRYFSQAEKQLEIERVLQCFKLDPFAILELPYNRPEIKAIKASYRKKSLMIHPDKVKHERAEEAFGMLKKAESELNDETRMKFLLTVIEEAKVEALRANGHKVKTQVNTEEKEEDGRNKVTVESATVVDDQNYPFLQTRDGQTAVREKVKEILIEMELRRRRMLKKELEAEGVVARKAEEAVVDRKRKAEEAKQWEASRDTRVNSWRDFQKKGGKKVKKVKKSGL</sequence>
<gene>
    <name evidence="3" type="ORF">J3Q64DRAFT_1775730</name>
</gene>
<dbReference type="PANTHER" id="PTHR46620">
    <property type="entry name" value="J DOMAIN-CONTAINING PROTEIN SPF31"/>
    <property type="match status" value="1"/>
</dbReference>
<feature type="compositionally biased region" description="Basic and acidic residues" evidence="1">
    <location>
        <begin position="207"/>
        <end position="224"/>
    </location>
</feature>
<reference evidence="3 4" key="1">
    <citation type="submission" date="2024-04" db="EMBL/GenBank/DDBJ databases">
        <title>Symmetric and asymmetric DNA N6-adenine methylation regulates different biological responses in Mucorales.</title>
        <authorList>
            <consortium name="Lawrence Berkeley National Laboratory"/>
            <person name="Lax C."/>
            <person name="Mondo S.J."/>
            <person name="Osorio-Concepcion M."/>
            <person name="Muszewska A."/>
            <person name="Corrochano-Luque M."/>
            <person name="Gutierrez G."/>
            <person name="Riley R."/>
            <person name="Lipzen A."/>
            <person name="Guo J."/>
            <person name="Hundley H."/>
            <person name="Amirebrahimi M."/>
            <person name="Ng V."/>
            <person name="Lorenzo-Gutierrez D."/>
            <person name="Binder U."/>
            <person name="Yang J."/>
            <person name="Song Y."/>
            <person name="Canovas D."/>
            <person name="Navarro E."/>
            <person name="Freitag M."/>
            <person name="Gabaldon T."/>
            <person name="Grigoriev I.V."/>
            <person name="Corrochano L.M."/>
            <person name="Nicolas F.E."/>
            <person name="Garre V."/>
        </authorList>
    </citation>
    <scope>NUCLEOTIDE SEQUENCE [LARGE SCALE GENOMIC DNA]</scope>
    <source>
        <strain evidence="3 4">L51</strain>
    </source>
</reference>
<organism evidence="3 4">
    <name type="scientific">Phycomyces blakesleeanus</name>
    <dbReference type="NCBI Taxonomy" id="4837"/>
    <lineage>
        <taxon>Eukaryota</taxon>
        <taxon>Fungi</taxon>
        <taxon>Fungi incertae sedis</taxon>
        <taxon>Mucoromycota</taxon>
        <taxon>Mucoromycotina</taxon>
        <taxon>Mucoromycetes</taxon>
        <taxon>Mucorales</taxon>
        <taxon>Phycomycetaceae</taxon>
        <taxon>Phycomyces</taxon>
    </lineage>
</organism>
<dbReference type="PANTHER" id="PTHR46620:SF1">
    <property type="entry name" value="J DOMAIN-CONTAINING PROTEIN SPF31"/>
    <property type="match status" value="1"/>
</dbReference>
<dbReference type="EMBL" id="JBCLYO010000037">
    <property type="protein sequence ID" value="KAL0075267.1"/>
    <property type="molecule type" value="Genomic_DNA"/>
</dbReference>
<feature type="domain" description="J" evidence="2">
    <location>
        <begin position="45"/>
        <end position="102"/>
    </location>
</feature>
<keyword evidence="4" id="KW-1185">Reference proteome</keyword>
<dbReference type="InterPro" id="IPR036869">
    <property type="entry name" value="J_dom_sf"/>
</dbReference>
<evidence type="ECO:0000259" key="2">
    <source>
        <dbReference type="PROSITE" id="PS50076"/>
    </source>
</evidence>
<dbReference type="Gene3D" id="1.10.287.110">
    <property type="entry name" value="DnaJ domain"/>
    <property type="match status" value="1"/>
</dbReference>
<protein>
    <recommendedName>
        <fullName evidence="2">J domain-containing protein</fullName>
    </recommendedName>
</protein>
<evidence type="ECO:0000256" key="1">
    <source>
        <dbReference type="SAM" id="MobiDB-lite"/>
    </source>
</evidence>
<comment type="caution">
    <text evidence="3">The sequence shown here is derived from an EMBL/GenBank/DDBJ whole genome shotgun (WGS) entry which is preliminary data.</text>
</comment>
<name>A0ABR3AJ41_PHYBL</name>